<dbReference type="EMBL" id="CP018799">
    <property type="protein sequence ID" value="ATX80165.1"/>
    <property type="molecule type" value="Genomic_DNA"/>
</dbReference>
<sequence length="90" mass="10266">MDIQILPTDSCIEANKLCVISIPLFPYVQVYSLPVQEDGALGDDEHAFRFCRDALKYAFHGAHNISLHYPPDVLVRRQSITQMRYSPKSN</sequence>
<evidence type="ECO:0000313" key="2">
    <source>
        <dbReference type="Proteomes" id="UP000231701"/>
    </source>
</evidence>
<organism evidence="1 2">
    <name type="scientific">Mariprofundus aestuarium</name>
    <dbReference type="NCBI Taxonomy" id="1921086"/>
    <lineage>
        <taxon>Bacteria</taxon>
        <taxon>Pseudomonadati</taxon>
        <taxon>Pseudomonadota</taxon>
        <taxon>Candidatius Mariprofundia</taxon>
        <taxon>Mariprofundales</taxon>
        <taxon>Mariprofundaceae</taxon>
        <taxon>Mariprofundus</taxon>
    </lineage>
</organism>
<gene>
    <name evidence="1" type="ORF">Ga0123461_1752</name>
</gene>
<name>A0A2K8KYU9_MARES</name>
<dbReference type="KEGG" id="maes:Ga0123461_1752"/>
<reference evidence="1 2" key="1">
    <citation type="submission" date="2016-12" db="EMBL/GenBank/DDBJ databases">
        <title>Isolation and genomic insights into novel planktonic Zetaproteobacteria from stratified waters of the Chesapeake Bay.</title>
        <authorList>
            <person name="McAllister S.M."/>
            <person name="Kato S."/>
            <person name="Chan C.S."/>
            <person name="Chiu B.K."/>
            <person name="Field E.K."/>
        </authorList>
    </citation>
    <scope>NUCLEOTIDE SEQUENCE [LARGE SCALE GENOMIC DNA]</scope>
    <source>
        <strain evidence="1 2">CP-5</strain>
    </source>
</reference>
<accession>A0A2K8KYU9</accession>
<dbReference type="RefSeq" id="WP_100277969.1">
    <property type="nucleotide sequence ID" value="NZ_CP018799.1"/>
</dbReference>
<dbReference type="AlphaFoldDB" id="A0A2K8KYU9"/>
<protein>
    <submittedName>
        <fullName evidence="1">Uncharacterized protein</fullName>
    </submittedName>
</protein>
<evidence type="ECO:0000313" key="1">
    <source>
        <dbReference type="EMBL" id="ATX80165.1"/>
    </source>
</evidence>
<proteinExistence type="predicted"/>
<keyword evidence="2" id="KW-1185">Reference proteome</keyword>
<dbReference type="Proteomes" id="UP000231701">
    <property type="component" value="Chromosome"/>
</dbReference>